<dbReference type="PANTHER" id="PTHR42770:SF18">
    <property type="entry name" value="ARGININE_AGMATINE ANTIPORTER"/>
    <property type="match status" value="1"/>
</dbReference>
<name>A0AAW3ZJY6_9GAMM</name>
<keyword evidence="5 9" id="KW-0812">Transmembrane</keyword>
<dbReference type="GO" id="GO:0022857">
    <property type="term" value="F:transmembrane transporter activity"/>
    <property type="evidence" value="ECO:0007669"/>
    <property type="project" value="InterPro"/>
</dbReference>
<feature type="transmembrane region" description="Helical" evidence="9">
    <location>
        <begin position="357"/>
        <end position="376"/>
    </location>
</feature>
<feature type="transmembrane region" description="Helical" evidence="9">
    <location>
        <begin position="138"/>
        <end position="155"/>
    </location>
</feature>
<evidence type="ECO:0000313" key="11">
    <source>
        <dbReference type="Proteomes" id="UP000613768"/>
    </source>
</evidence>
<dbReference type="InterPro" id="IPR002293">
    <property type="entry name" value="AA/rel_permease1"/>
</dbReference>
<feature type="transmembrane region" description="Helical" evidence="9">
    <location>
        <begin position="415"/>
        <end position="436"/>
    </location>
</feature>
<comment type="function">
    <text evidence="8">Major component of the acid-resistance (AR) system allowing enteric pathogens to survive the acidic environment in the stomach. Exchanges extracellular arginine for its intracellular decarboxylation product agmatine (Agm) thereby expelling intracellular protons. Probably undergoes several conformational states in order to translocate the substrate across the membrane; keeps the substrate accessible to only 1 side of the membrane at a time by opening and closing 3 membrane-internal gates.</text>
</comment>
<keyword evidence="11" id="KW-1185">Reference proteome</keyword>
<comment type="similarity">
    <text evidence="2">Belongs to the amino acid-polyamine-organocation (APC) superfamily. Basic amino acid/polyamine antiporter (APA) (TC 2.A.3.2) family.</text>
</comment>
<dbReference type="Pfam" id="PF13520">
    <property type="entry name" value="AA_permease_2"/>
    <property type="match status" value="1"/>
</dbReference>
<feature type="transmembrane region" description="Helical" evidence="9">
    <location>
        <begin position="24"/>
        <end position="45"/>
    </location>
</feature>
<accession>A0AAW3ZJY6</accession>
<feature type="transmembrane region" description="Helical" evidence="9">
    <location>
        <begin position="161"/>
        <end position="184"/>
    </location>
</feature>
<dbReference type="GO" id="GO:0005886">
    <property type="term" value="C:plasma membrane"/>
    <property type="evidence" value="ECO:0007669"/>
    <property type="project" value="UniProtKB-SubCell"/>
</dbReference>
<protein>
    <recommendedName>
        <fullName evidence="3">Arginine/agmatine antiporter</fullName>
    </recommendedName>
</protein>
<evidence type="ECO:0000313" key="10">
    <source>
        <dbReference type="EMBL" id="MBD8525829.1"/>
    </source>
</evidence>
<evidence type="ECO:0000256" key="1">
    <source>
        <dbReference type="ARBA" id="ARBA00004651"/>
    </source>
</evidence>
<evidence type="ECO:0000256" key="9">
    <source>
        <dbReference type="SAM" id="Phobius"/>
    </source>
</evidence>
<sequence length="439" mass="45395">MTEHTGGSQETSEGLVRRIGTGALGANIVNLVVGAGIFTLPGIVAAQLGPAAILAYLACAVTVSMVFLCYAEVGSRISRSGGSYTYIAEAFGPFAGFVASTLFWLGWSVLADAALAIALTDALALVIPALAEGAPRNLFLIALFGFLAMVNIAGLKSGVRLVLLTTIAKLLPLLLLTGVGLFAMRLDQLHIDTWPTLQDFGASVLILFFAFAGAETALNTSGEIKDPARTVPRGLLLGVGGVFILYVLLQGVSQGALGADLAGNTEAPLSAVANHVLGDWGGQLLLLAMIVSIFGALSGDVLNTPRLIFASARDGLLPGVLAKVHPRHRTPHVAIAFFAAAGCVFALTGSFKLLAVVASGAILLIYLGVALAVIALRRRHGPPEPGQFRIPGGPLVPMLSAAVIIWLLLQMSAQEAIGAGLLLAVTVLMYVIRGLLRRG</sequence>
<feature type="transmembrane region" description="Helical" evidence="9">
    <location>
        <begin position="196"/>
        <end position="214"/>
    </location>
</feature>
<keyword evidence="4" id="KW-1003">Cell membrane</keyword>
<evidence type="ECO:0000256" key="6">
    <source>
        <dbReference type="ARBA" id="ARBA00022989"/>
    </source>
</evidence>
<dbReference type="Proteomes" id="UP000613768">
    <property type="component" value="Unassembled WGS sequence"/>
</dbReference>
<feature type="transmembrane region" description="Helical" evidence="9">
    <location>
        <begin position="388"/>
        <end position="409"/>
    </location>
</feature>
<dbReference type="AlphaFoldDB" id="A0AAW3ZJY6"/>
<dbReference type="InterPro" id="IPR050367">
    <property type="entry name" value="APC_superfamily"/>
</dbReference>
<evidence type="ECO:0000256" key="2">
    <source>
        <dbReference type="ARBA" id="ARBA00008220"/>
    </source>
</evidence>
<feature type="transmembrane region" description="Helical" evidence="9">
    <location>
        <begin position="234"/>
        <end position="252"/>
    </location>
</feature>
<organism evidence="10 11">
    <name type="scientific">Pseudomarimonas arenosa</name>
    <dbReference type="NCBI Taxonomy" id="2774145"/>
    <lineage>
        <taxon>Bacteria</taxon>
        <taxon>Pseudomonadati</taxon>
        <taxon>Pseudomonadota</taxon>
        <taxon>Gammaproteobacteria</taxon>
        <taxon>Lysobacterales</taxon>
        <taxon>Lysobacteraceae</taxon>
        <taxon>Pseudomarimonas</taxon>
    </lineage>
</organism>
<evidence type="ECO:0000256" key="8">
    <source>
        <dbReference type="ARBA" id="ARBA00045636"/>
    </source>
</evidence>
<feature type="transmembrane region" description="Helical" evidence="9">
    <location>
        <begin position="51"/>
        <end position="71"/>
    </location>
</feature>
<evidence type="ECO:0000256" key="5">
    <source>
        <dbReference type="ARBA" id="ARBA00022692"/>
    </source>
</evidence>
<dbReference type="PANTHER" id="PTHR42770">
    <property type="entry name" value="AMINO ACID TRANSPORTER-RELATED"/>
    <property type="match status" value="1"/>
</dbReference>
<gene>
    <name evidence="10" type="ORF">IFO71_08740</name>
</gene>
<feature type="transmembrane region" description="Helical" evidence="9">
    <location>
        <begin position="83"/>
        <end position="107"/>
    </location>
</feature>
<evidence type="ECO:0000256" key="3">
    <source>
        <dbReference type="ARBA" id="ARBA00021069"/>
    </source>
</evidence>
<reference evidence="10 11" key="1">
    <citation type="submission" date="2020-09" db="EMBL/GenBank/DDBJ databases">
        <title>Pseudoxanthomonas sp. CAU 1598 isolated from sand of Yaerae Beach.</title>
        <authorList>
            <person name="Kim W."/>
        </authorList>
    </citation>
    <scope>NUCLEOTIDE SEQUENCE [LARGE SCALE GENOMIC DNA]</scope>
    <source>
        <strain evidence="10 11">CAU 1598</strain>
    </source>
</reference>
<keyword evidence="7 9" id="KW-0472">Membrane</keyword>
<evidence type="ECO:0000256" key="7">
    <source>
        <dbReference type="ARBA" id="ARBA00023136"/>
    </source>
</evidence>
<proteinExistence type="inferred from homology"/>
<dbReference type="EMBL" id="JACYTR010000013">
    <property type="protein sequence ID" value="MBD8525829.1"/>
    <property type="molecule type" value="Genomic_DNA"/>
</dbReference>
<dbReference type="Gene3D" id="1.20.1740.10">
    <property type="entry name" value="Amino acid/polyamine transporter I"/>
    <property type="match status" value="1"/>
</dbReference>
<keyword evidence="6 9" id="KW-1133">Transmembrane helix</keyword>
<dbReference type="PIRSF" id="PIRSF006060">
    <property type="entry name" value="AA_transporter"/>
    <property type="match status" value="1"/>
</dbReference>
<evidence type="ECO:0000256" key="4">
    <source>
        <dbReference type="ARBA" id="ARBA00022475"/>
    </source>
</evidence>
<comment type="subcellular location">
    <subcellularLocation>
        <location evidence="1">Cell membrane</location>
        <topology evidence="1">Multi-pass membrane protein</topology>
    </subcellularLocation>
</comment>
<feature type="transmembrane region" description="Helical" evidence="9">
    <location>
        <begin position="333"/>
        <end position="351"/>
    </location>
</feature>
<comment type="caution">
    <text evidence="10">The sequence shown here is derived from an EMBL/GenBank/DDBJ whole genome shotgun (WGS) entry which is preliminary data.</text>
</comment>
<dbReference type="RefSeq" id="WP_192029249.1">
    <property type="nucleotide sequence ID" value="NZ_JACYTR010000013.1"/>
</dbReference>